<gene>
    <name evidence="2" type="ORF">Amac_007470</name>
</gene>
<accession>A0A5M3WGA8</accession>
<proteinExistence type="predicted"/>
<protein>
    <submittedName>
        <fullName evidence="2">FAD-dependent oxidoreductase</fullName>
    </submittedName>
</protein>
<dbReference type="PRINTS" id="PR00420">
    <property type="entry name" value="RNGMNOXGNASE"/>
</dbReference>
<dbReference type="InterPro" id="IPR050407">
    <property type="entry name" value="Geranylgeranyl_reductase"/>
</dbReference>
<dbReference type="PANTHER" id="PTHR42685:SF22">
    <property type="entry name" value="CONDITIONED MEDIUM FACTOR RECEPTOR 1"/>
    <property type="match status" value="1"/>
</dbReference>
<reference evidence="2 3" key="1">
    <citation type="submission" date="2019-10" db="EMBL/GenBank/DDBJ databases">
        <title>Whole genome shotgun sequence of Acrocarpospora macrocephala NBRC 16266.</title>
        <authorList>
            <person name="Ichikawa N."/>
            <person name="Kimura A."/>
            <person name="Kitahashi Y."/>
            <person name="Komaki H."/>
            <person name="Oguchi A."/>
        </authorList>
    </citation>
    <scope>NUCLEOTIDE SEQUENCE [LARGE SCALE GENOMIC DNA]</scope>
    <source>
        <strain evidence="2 3">NBRC 16266</strain>
    </source>
</reference>
<dbReference type="Pfam" id="PF01494">
    <property type="entry name" value="FAD_binding_3"/>
    <property type="match status" value="1"/>
</dbReference>
<dbReference type="RefSeq" id="WP_170322294.1">
    <property type="nucleotide sequence ID" value="NZ_BAAAHL010000077.1"/>
</dbReference>
<feature type="domain" description="FAD-binding" evidence="1">
    <location>
        <begin position="3"/>
        <end position="165"/>
    </location>
</feature>
<evidence type="ECO:0000259" key="1">
    <source>
        <dbReference type="Pfam" id="PF01494"/>
    </source>
</evidence>
<dbReference type="InterPro" id="IPR002938">
    <property type="entry name" value="FAD-bd"/>
</dbReference>
<dbReference type="InterPro" id="IPR036188">
    <property type="entry name" value="FAD/NAD-bd_sf"/>
</dbReference>
<name>A0A5M3WGA8_9ACTN</name>
<comment type="caution">
    <text evidence="2">The sequence shown here is derived from an EMBL/GenBank/DDBJ whole genome shotgun (WGS) entry which is preliminary data.</text>
</comment>
<dbReference type="SUPFAM" id="SSF51905">
    <property type="entry name" value="FAD/NAD(P)-binding domain"/>
    <property type="match status" value="1"/>
</dbReference>
<organism evidence="2 3">
    <name type="scientific">Acrocarpospora macrocephala</name>
    <dbReference type="NCBI Taxonomy" id="150177"/>
    <lineage>
        <taxon>Bacteria</taxon>
        <taxon>Bacillati</taxon>
        <taxon>Actinomycetota</taxon>
        <taxon>Actinomycetes</taxon>
        <taxon>Streptosporangiales</taxon>
        <taxon>Streptosporangiaceae</taxon>
        <taxon>Acrocarpospora</taxon>
    </lineage>
</organism>
<dbReference type="PANTHER" id="PTHR42685">
    <property type="entry name" value="GERANYLGERANYL DIPHOSPHATE REDUCTASE"/>
    <property type="match status" value="1"/>
</dbReference>
<evidence type="ECO:0000313" key="2">
    <source>
        <dbReference type="EMBL" id="GES07152.1"/>
    </source>
</evidence>
<evidence type="ECO:0000313" key="3">
    <source>
        <dbReference type="Proteomes" id="UP000331127"/>
    </source>
</evidence>
<dbReference type="Gene3D" id="3.50.50.60">
    <property type="entry name" value="FAD/NAD(P)-binding domain"/>
    <property type="match status" value="1"/>
</dbReference>
<dbReference type="EMBL" id="BLAE01000005">
    <property type="protein sequence ID" value="GES07152.1"/>
    <property type="molecule type" value="Genomic_DNA"/>
</dbReference>
<dbReference type="GO" id="GO:0071949">
    <property type="term" value="F:FAD binding"/>
    <property type="evidence" value="ECO:0007669"/>
    <property type="project" value="InterPro"/>
</dbReference>
<keyword evidence="3" id="KW-1185">Reference proteome</keyword>
<dbReference type="Proteomes" id="UP000331127">
    <property type="component" value="Unassembled WGS sequence"/>
</dbReference>
<sequence length="396" mass="42346">MTYDVVIVGAGVAGCTAAILYGRAGLRVAIIEKHHNISTHKALCGHFVLGGTQPMLRRTGLWQAMVDEGAAVGGIARWTAAGWAVPEPGLPECISLRREKLDPLLRTLAAGTPGVDLVLGRTVTGLMESGGQVTGVRVGDEEIPARLVVGADGHRSPVAQFAGVAEDVAPNERFGLWAYYRGVVPRGPAESQIWSLDPDVGILVRTDDDLHMLVAFPAKARLADFQADRAGALERFMASLPDAPDLSSAERVSKVIGTNDYPCVKRDPAPRPGLVLVGDAAITGDPTPAVGCGWAFRAAEWLVESTTPALLDGWDLEAGIAAYRKALGFIVSHDRFSRQDALARPMNPVQKLINKGAHRDPKLARRVYLFAMRAIPASDLINLRTLLRAAWAATRP</sequence>
<dbReference type="AlphaFoldDB" id="A0A5M3WGA8"/>